<name>A0A2S3GKY7_9POAL</name>
<sequence length="100" mass="11262">MEQHAHTTTSRWRRRRGAATHYRVSPCELPSPTASLPLVSISTIQSKKGSLLAAKRSHSSLSIFLWSLLSSPISLYTVHTRNAGREEEMRHGRIDIVRAK</sequence>
<protein>
    <submittedName>
        <fullName evidence="1">Uncharacterized protein</fullName>
    </submittedName>
</protein>
<accession>A0A2S3GKY7</accession>
<dbReference type="EMBL" id="CM008046">
    <property type="protein sequence ID" value="PAN03709.1"/>
    <property type="molecule type" value="Genomic_DNA"/>
</dbReference>
<dbReference type="AlphaFoldDB" id="A0A2S3GKY7"/>
<dbReference type="Gramene" id="PAN03709">
    <property type="protein sequence ID" value="PAN03709"/>
    <property type="gene ID" value="PAHAL_1G016600"/>
</dbReference>
<organism evidence="1">
    <name type="scientific">Panicum hallii</name>
    <dbReference type="NCBI Taxonomy" id="206008"/>
    <lineage>
        <taxon>Eukaryota</taxon>
        <taxon>Viridiplantae</taxon>
        <taxon>Streptophyta</taxon>
        <taxon>Embryophyta</taxon>
        <taxon>Tracheophyta</taxon>
        <taxon>Spermatophyta</taxon>
        <taxon>Magnoliopsida</taxon>
        <taxon>Liliopsida</taxon>
        <taxon>Poales</taxon>
        <taxon>Poaceae</taxon>
        <taxon>PACMAD clade</taxon>
        <taxon>Panicoideae</taxon>
        <taxon>Panicodae</taxon>
        <taxon>Paniceae</taxon>
        <taxon>Panicinae</taxon>
        <taxon>Panicum</taxon>
        <taxon>Panicum sect. Panicum</taxon>
    </lineage>
</organism>
<proteinExistence type="predicted"/>
<reference evidence="1" key="1">
    <citation type="submission" date="2018-04" db="EMBL/GenBank/DDBJ databases">
        <title>WGS assembly of Panicum hallii.</title>
        <authorList>
            <person name="Lovell J."/>
            <person name="Jenkins J."/>
            <person name="Lowry D."/>
            <person name="Mamidi S."/>
            <person name="Sreedasyam A."/>
            <person name="Weng X."/>
            <person name="Barry K."/>
            <person name="Bonette J."/>
            <person name="Campitelli B."/>
            <person name="Daum C."/>
            <person name="Gordon S."/>
            <person name="Gould B."/>
            <person name="Lipzen A."/>
            <person name="Macqueen A."/>
            <person name="Palacio-Mejia J."/>
            <person name="Plott C."/>
            <person name="Shakirov E."/>
            <person name="Shu S."/>
            <person name="Yoshinaga Y."/>
            <person name="Zane M."/>
            <person name="Rokhsar D."/>
            <person name="Grimwood J."/>
            <person name="Schmutz J."/>
            <person name="Juenger T."/>
        </authorList>
    </citation>
    <scope>NUCLEOTIDE SEQUENCE [LARGE SCALE GENOMIC DNA]</scope>
    <source>
        <strain evidence="1">FIL2</strain>
    </source>
</reference>
<dbReference type="Proteomes" id="UP000243499">
    <property type="component" value="Chromosome 1"/>
</dbReference>
<evidence type="ECO:0000313" key="1">
    <source>
        <dbReference type="EMBL" id="PAN03709.1"/>
    </source>
</evidence>
<gene>
    <name evidence="1" type="ORF">PAHAL_1G016600</name>
</gene>